<dbReference type="AlphaFoldDB" id="A0A6N6VUJ8"/>
<feature type="binding site" evidence="5">
    <location>
        <begin position="12"/>
        <end position="17"/>
    </location>
    <ligand>
        <name>ATP</name>
        <dbReference type="ChEBI" id="CHEBI:30616"/>
    </ligand>
</feature>
<evidence type="ECO:0000256" key="1">
    <source>
        <dbReference type="ARBA" id="ARBA00009018"/>
    </source>
</evidence>
<dbReference type="GO" id="GO:0005524">
    <property type="term" value="F:ATP binding"/>
    <property type="evidence" value="ECO:0007669"/>
    <property type="project" value="UniProtKB-UniRule"/>
</dbReference>
<evidence type="ECO:0000256" key="4">
    <source>
        <dbReference type="ARBA" id="ARBA00022993"/>
    </source>
</evidence>
<dbReference type="RefSeq" id="WP_153420301.1">
    <property type="nucleotide sequence ID" value="NZ_WFLM01000003.1"/>
</dbReference>
<dbReference type="InterPro" id="IPR001977">
    <property type="entry name" value="Depp_CoAkinase"/>
</dbReference>
<comment type="caution">
    <text evidence="7">The sequence shown here is derived from an EMBL/GenBank/DDBJ whole genome shotgun (WGS) entry which is preliminary data.</text>
</comment>
<keyword evidence="5 7" id="KW-0808">Transferase</keyword>
<dbReference type="SUPFAM" id="SSF52540">
    <property type="entry name" value="P-loop containing nucleoside triphosphate hydrolases"/>
    <property type="match status" value="1"/>
</dbReference>
<dbReference type="PROSITE" id="PS51219">
    <property type="entry name" value="DPCK"/>
    <property type="match status" value="1"/>
</dbReference>
<keyword evidence="4 5" id="KW-0173">Coenzyme A biosynthesis</keyword>
<comment type="pathway">
    <text evidence="5">Cofactor biosynthesis; coenzyme A biosynthesis; CoA from (R)-pantothenate: step 5/5.</text>
</comment>
<comment type="function">
    <text evidence="5">Catalyzes the phosphorylation of the 3'-hydroxyl group of dephosphocoenzyme A to form coenzyme A.</text>
</comment>
<dbReference type="EMBL" id="WFLM01000003">
    <property type="protein sequence ID" value="KAB8038904.1"/>
    <property type="molecule type" value="Genomic_DNA"/>
</dbReference>
<dbReference type="OrthoDB" id="9812943at2"/>
<dbReference type="GO" id="GO:0004140">
    <property type="term" value="F:dephospho-CoA kinase activity"/>
    <property type="evidence" value="ECO:0007669"/>
    <property type="project" value="UniProtKB-UniRule"/>
</dbReference>
<evidence type="ECO:0000256" key="3">
    <source>
        <dbReference type="ARBA" id="ARBA00022840"/>
    </source>
</evidence>
<evidence type="ECO:0000313" key="7">
    <source>
        <dbReference type="EMBL" id="KAB8038904.1"/>
    </source>
</evidence>
<comment type="similarity">
    <text evidence="1 5">Belongs to the CoaE family.</text>
</comment>
<keyword evidence="8" id="KW-1185">Reference proteome</keyword>
<accession>A0A6N6VUJ8</accession>
<keyword evidence="5 7" id="KW-0418">Kinase</keyword>
<comment type="catalytic activity">
    <reaction evidence="5">
        <text>3'-dephospho-CoA + ATP = ADP + CoA + H(+)</text>
        <dbReference type="Rhea" id="RHEA:18245"/>
        <dbReference type="ChEBI" id="CHEBI:15378"/>
        <dbReference type="ChEBI" id="CHEBI:30616"/>
        <dbReference type="ChEBI" id="CHEBI:57287"/>
        <dbReference type="ChEBI" id="CHEBI:57328"/>
        <dbReference type="ChEBI" id="CHEBI:456216"/>
        <dbReference type="EC" id="2.7.1.24"/>
    </reaction>
</comment>
<dbReference type="Proteomes" id="UP000437748">
    <property type="component" value="Unassembled WGS sequence"/>
</dbReference>
<proteinExistence type="inferred from homology"/>
<organism evidence="7 8">
    <name type="scientific">Silvanigrella paludirubra</name>
    <dbReference type="NCBI Taxonomy" id="2499159"/>
    <lineage>
        <taxon>Bacteria</taxon>
        <taxon>Pseudomonadati</taxon>
        <taxon>Bdellovibrionota</taxon>
        <taxon>Oligoflexia</taxon>
        <taxon>Silvanigrellales</taxon>
        <taxon>Silvanigrellaceae</taxon>
        <taxon>Silvanigrella</taxon>
    </lineage>
</organism>
<evidence type="ECO:0000256" key="2">
    <source>
        <dbReference type="ARBA" id="ARBA00022741"/>
    </source>
</evidence>
<dbReference type="GO" id="GO:0005737">
    <property type="term" value="C:cytoplasm"/>
    <property type="evidence" value="ECO:0007669"/>
    <property type="project" value="UniProtKB-SubCell"/>
</dbReference>
<name>A0A6N6VUJ8_9BACT</name>
<dbReference type="PANTHER" id="PTHR10695:SF46">
    <property type="entry name" value="BIFUNCTIONAL COENZYME A SYNTHASE-RELATED"/>
    <property type="match status" value="1"/>
</dbReference>
<keyword evidence="3 5" id="KW-0067">ATP-binding</keyword>
<reference evidence="7 8" key="1">
    <citation type="submission" date="2019-10" db="EMBL/GenBank/DDBJ databases">
        <title>New species of Slilvanegrellaceae.</title>
        <authorList>
            <person name="Pitt A."/>
            <person name="Hahn M.W."/>
        </authorList>
    </citation>
    <scope>NUCLEOTIDE SEQUENCE [LARGE SCALE GENOMIC DNA]</scope>
    <source>
        <strain evidence="7 8">SP-Ram-0.45-NSY-1</strain>
    </source>
</reference>
<evidence type="ECO:0000256" key="5">
    <source>
        <dbReference type="HAMAP-Rule" id="MF_00376"/>
    </source>
</evidence>
<gene>
    <name evidence="5" type="primary">coaE</name>
    <name evidence="7" type="ORF">GCL60_08585</name>
</gene>
<dbReference type="InterPro" id="IPR027417">
    <property type="entry name" value="P-loop_NTPase"/>
</dbReference>
<dbReference type="GO" id="GO:0015937">
    <property type="term" value="P:coenzyme A biosynthetic process"/>
    <property type="evidence" value="ECO:0007669"/>
    <property type="project" value="UniProtKB-UniRule"/>
</dbReference>
<dbReference type="NCBIfam" id="TIGR00152">
    <property type="entry name" value="dephospho-CoA kinase"/>
    <property type="match status" value="1"/>
</dbReference>
<protein>
    <recommendedName>
        <fullName evidence="5 6">Dephospho-CoA kinase</fullName>
        <ecNumber evidence="5 6">2.7.1.24</ecNumber>
    </recommendedName>
    <alternativeName>
        <fullName evidence="5">Dephosphocoenzyme A kinase</fullName>
    </alternativeName>
</protein>
<dbReference type="EC" id="2.7.1.24" evidence="5 6"/>
<dbReference type="PANTHER" id="PTHR10695">
    <property type="entry name" value="DEPHOSPHO-COA KINASE-RELATED"/>
    <property type="match status" value="1"/>
</dbReference>
<comment type="subcellular location">
    <subcellularLocation>
        <location evidence="5">Cytoplasm</location>
    </subcellularLocation>
</comment>
<keyword evidence="2 5" id="KW-0547">Nucleotide-binding</keyword>
<dbReference type="CDD" id="cd02022">
    <property type="entry name" value="DPCK"/>
    <property type="match status" value="1"/>
</dbReference>
<evidence type="ECO:0000256" key="6">
    <source>
        <dbReference type="NCBIfam" id="TIGR00152"/>
    </source>
</evidence>
<dbReference type="UniPathway" id="UPA00241">
    <property type="reaction ID" value="UER00356"/>
</dbReference>
<dbReference type="HAMAP" id="MF_00376">
    <property type="entry name" value="Dephospho_CoA_kinase"/>
    <property type="match status" value="1"/>
</dbReference>
<evidence type="ECO:0000313" key="8">
    <source>
        <dbReference type="Proteomes" id="UP000437748"/>
    </source>
</evidence>
<sequence length="203" mass="23096">MSKKIAITGGIGSGKSSLAKILAQRGYCVWDADIFSREVLFLPEVQSRIKTIFGDSAFISDGNLNREMIRNIIFENPKLKKDLEKILHPAMFDLFNSKMSIISKVSPSSWIFYEASLILELGRKSFFDFCIVVIADENIKIKRLNEKRNLSEEISKKIISSQMSDSEKITHADYVIDNSLSIQDLEESANKLLNYLTKNFKSQ</sequence>
<keyword evidence="5" id="KW-0963">Cytoplasm</keyword>
<dbReference type="Gene3D" id="3.40.50.300">
    <property type="entry name" value="P-loop containing nucleotide triphosphate hydrolases"/>
    <property type="match status" value="1"/>
</dbReference>
<dbReference type="Pfam" id="PF01121">
    <property type="entry name" value="CoaE"/>
    <property type="match status" value="1"/>
</dbReference>